<dbReference type="SUPFAM" id="SSF47781">
    <property type="entry name" value="RuvA domain 2-like"/>
    <property type="match status" value="1"/>
</dbReference>
<dbReference type="Pfam" id="PF12836">
    <property type="entry name" value="HHH_3"/>
    <property type="match status" value="1"/>
</dbReference>
<dbReference type="InterPro" id="IPR051675">
    <property type="entry name" value="Endo/Exo/Phosphatase_dom_1"/>
</dbReference>
<keyword evidence="1" id="KW-0472">Membrane</keyword>
<dbReference type="GO" id="GO:0003677">
    <property type="term" value="F:DNA binding"/>
    <property type="evidence" value="ECO:0007669"/>
    <property type="project" value="UniProtKB-KW"/>
</dbReference>
<dbReference type="PANTHER" id="PTHR21180">
    <property type="entry name" value="ENDONUCLEASE/EXONUCLEASE/PHOSPHATASE FAMILY DOMAIN-CONTAINING PROTEIN 1"/>
    <property type="match status" value="1"/>
</dbReference>
<comment type="caution">
    <text evidence="3">The sequence shown here is derived from an EMBL/GenBank/DDBJ whole genome shotgun (WGS) entry which is preliminary data.</text>
</comment>
<evidence type="ECO:0000313" key="3">
    <source>
        <dbReference type="EMBL" id="MDT2809523.1"/>
    </source>
</evidence>
<name>A0AAW8TTB0_9ENTE</name>
<feature type="transmembrane region" description="Helical" evidence="1">
    <location>
        <begin position="12"/>
        <end position="31"/>
    </location>
</feature>
<keyword evidence="3" id="KW-0238">DNA-binding</keyword>
<proteinExistence type="predicted"/>
<dbReference type="GO" id="GO:0006281">
    <property type="term" value="P:DNA repair"/>
    <property type="evidence" value="ECO:0007669"/>
    <property type="project" value="InterPro"/>
</dbReference>
<evidence type="ECO:0000313" key="4">
    <source>
        <dbReference type="Proteomes" id="UP001256711"/>
    </source>
</evidence>
<dbReference type="InterPro" id="IPR004509">
    <property type="entry name" value="Competence_ComEA_HhH"/>
</dbReference>
<dbReference type="InterPro" id="IPR010994">
    <property type="entry name" value="RuvA_2-like"/>
</dbReference>
<reference evidence="3" key="1">
    <citation type="submission" date="2023-03" db="EMBL/GenBank/DDBJ databases">
        <authorList>
            <person name="Shen W."/>
            <person name="Cai J."/>
        </authorList>
    </citation>
    <scope>NUCLEOTIDE SEQUENCE</scope>
    <source>
        <strain evidence="3">B226-2</strain>
    </source>
</reference>
<dbReference type="Gene3D" id="3.10.560.10">
    <property type="entry name" value="Outer membrane lipoprotein wza domain like"/>
    <property type="match status" value="1"/>
</dbReference>
<evidence type="ECO:0000259" key="2">
    <source>
        <dbReference type="SMART" id="SM00278"/>
    </source>
</evidence>
<keyword evidence="1" id="KW-0812">Transmembrane</keyword>
<dbReference type="SMART" id="SM00278">
    <property type="entry name" value="HhH1"/>
    <property type="match status" value="2"/>
</dbReference>
<dbReference type="InterPro" id="IPR003583">
    <property type="entry name" value="Hlx-hairpin-Hlx_DNA-bd_motif"/>
</dbReference>
<organism evidence="3 4">
    <name type="scientific">Enterococcus asini</name>
    <dbReference type="NCBI Taxonomy" id="57732"/>
    <lineage>
        <taxon>Bacteria</taxon>
        <taxon>Bacillati</taxon>
        <taxon>Bacillota</taxon>
        <taxon>Bacilli</taxon>
        <taxon>Lactobacillales</taxon>
        <taxon>Enterococcaceae</taxon>
        <taxon>Enterococcus</taxon>
    </lineage>
</organism>
<evidence type="ECO:0000256" key="1">
    <source>
        <dbReference type="SAM" id="Phobius"/>
    </source>
</evidence>
<dbReference type="Gene3D" id="1.10.150.280">
    <property type="entry name" value="AF1531-like domain"/>
    <property type="match status" value="1"/>
</dbReference>
<dbReference type="RefSeq" id="WP_311835035.1">
    <property type="nucleotide sequence ID" value="NZ_JARQBJ010000001.1"/>
</dbReference>
<dbReference type="GO" id="GO:0015628">
    <property type="term" value="P:protein secretion by the type II secretion system"/>
    <property type="evidence" value="ECO:0007669"/>
    <property type="project" value="TreeGrafter"/>
</dbReference>
<dbReference type="Pfam" id="PF10531">
    <property type="entry name" value="SLBB"/>
    <property type="match status" value="1"/>
</dbReference>
<sequence length="209" mass="22324">MNQWQETVRKYAVPIGLLLALLTGAIFWFGFVEKKEAPGKEAPFLLTSQVSQETRETTTESAYFVDIKGAVVTPGVYQVPPGSRVQDIVGLAGGLREDAATAYVNLAAKVEDQQLIYVMTEVEATQSDTPLPATAPATGNAPGQSEAKVNINTADASLLQTLSGIGIKKAEAIITYREEHGPFASVDDLQEVSGIGEKTVEKLRASITI</sequence>
<dbReference type="GO" id="GO:0015627">
    <property type="term" value="C:type II protein secretion system complex"/>
    <property type="evidence" value="ECO:0007669"/>
    <property type="project" value="TreeGrafter"/>
</dbReference>
<accession>A0AAW8TTB0</accession>
<feature type="domain" description="Helix-hairpin-helix DNA-binding motif class 1" evidence="2">
    <location>
        <begin position="187"/>
        <end position="206"/>
    </location>
</feature>
<dbReference type="NCBIfam" id="TIGR00426">
    <property type="entry name" value="competence protein ComEA helix-hairpin-helix repeat region"/>
    <property type="match status" value="1"/>
</dbReference>
<dbReference type="PANTHER" id="PTHR21180:SF32">
    <property type="entry name" value="ENDONUCLEASE_EXONUCLEASE_PHOSPHATASE FAMILY DOMAIN-CONTAINING PROTEIN 1"/>
    <property type="match status" value="1"/>
</dbReference>
<dbReference type="InterPro" id="IPR019554">
    <property type="entry name" value="Soluble_ligand-bd"/>
</dbReference>
<gene>
    <name evidence="3" type="ORF">P7H43_03300</name>
</gene>
<keyword evidence="1" id="KW-1133">Transmembrane helix</keyword>
<protein>
    <submittedName>
        <fullName evidence="3">ComEA family DNA-binding protein</fullName>
    </submittedName>
</protein>
<dbReference type="Proteomes" id="UP001256711">
    <property type="component" value="Unassembled WGS sequence"/>
</dbReference>
<dbReference type="EMBL" id="JARQBJ010000001">
    <property type="protein sequence ID" value="MDT2809523.1"/>
    <property type="molecule type" value="Genomic_DNA"/>
</dbReference>
<feature type="domain" description="Helix-hairpin-helix DNA-binding motif class 1" evidence="2">
    <location>
        <begin position="157"/>
        <end position="176"/>
    </location>
</feature>
<dbReference type="AlphaFoldDB" id="A0AAW8TTB0"/>